<protein>
    <submittedName>
        <fullName evidence="1">Uncharacterized protein</fullName>
    </submittedName>
</protein>
<proteinExistence type="predicted"/>
<organism evidence="1 2">
    <name type="scientific">Sulfurovum lithotrophicum</name>
    <dbReference type="NCBI Taxonomy" id="206403"/>
    <lineage>
        <taxon>Bacteria</taxon>
        <taxon>Pseudomonadati</taxon>
        <taxon>Campylobacterota</taxon>
        <taxon>Epsilonproteobacteria</taxon>
        <taxon>Campylobacterales</taxon>
        <taxon>Sulfurovaceae</taxon>
        <taxon>Sulfurovum</taxon>
    </lineage>
</organism>
<sequence length="305" mass="34933">MTIKKLEELISNAILRKEGFEFEEFVVYIYKIVYGDDFLGVASGGGDDGNDGTNGNILIQVYGPADLKGTNAISKMNEDYTKAKEKWDFSGWHYVVNTKLKDAPAKLVSAVLELKENEKPIEIELIDSSRLIGLIMDAWQNDNSSHLKIYSLLNFDVNIDNFKDFDKISKVIDFIADIDEVKSIDVFVNFGGVQFFQGKDEKIDINIKTEQFKIFFIEIVKNARVTIEEFKDKIGEEYLDEVGEYIKKKYIALLKSMDEEHAIMETYQKIYEKLNNDHNLSIALWIVIGYFFDICDIGKKDNGNG</sequence>
<dbReference type="OrthoDB" id="596297at2"/>
<dbReference type="RefSeq" id="WP_046550344.1">
    <property type="nucleotide sequence ID" value="NZ_CP011308.1"/>
</dbReference>
<gene>
    <name evidence="1" type="ORF">YH65_01650</name>
</gene>
<name>A0A7U4LZS4_9BACT</name>
<evidence type="ECO:0000313" key="2">
    <source>
        <dbReference type="Proteomes" id="UP000034444"/>
    </source>
</evidence>
<dbReference type="EMBL" id="CP011308">
    <property type="protein sequence ID" value="AKF24243.1"/>
    <property type="molecule type" value="Genomic_DNA"/>
</dbReference>
<dbReference type="AlphaFoldDB" id="A0A7U4LZS4"/>
<dbReference type="Proteomes" id="UP000034444">
    <property type="component" value="Chromosome"/>
</dbReference>
<accession>A0A7U4LZS4</accession>
<reference evidence="1 2" key="1">
    <citation type="submission" date="2015-04" db="EMBL/GenBank/DDBJ databases">
        <title>Complete genome sequence of Sulfurovum lithotrophicum ATCC BAA-797T.</title>
        <authorList>
            <person name="Ahn J."/>
            <person name="Park G."/>
            <person name="Jeon W."/>
            <person name="Jang Y."/>
            <person name="Jang M."/>
            <person name="Lee H."/>
            <person name="Lee H."/>
        </authorList>
    </citation>
    <scope>NUCLEOTIDE SEQUENCE [LARGE SCALE GENOMIC DNA]</scope>
    <source>
        <strain evidence="2">ATCC BAA-797 / 42BKT</strain>
    </source>
</reference>
<evidence type="ECO:0000313" key="1">
    <source>
        <dbReference type="EMBL" id="AKF24243.1"/>
    </source>
</evidence>
<dbReference type="KEGG" id="slh:YH65_01650"/>
<keyword evidence="2" id="KW-1185">Reference proteome</keyword>
<reference evidence="2" key="2">
    <citation type="journal article" date="2017" name="Stand. Genomic Sci.">
        <title>Complete genome sequence of the sulfur-oxidizing chemolithoautotrophic Sulfurovum lithotrophicum 42BKTT.</title>
        <authorList>
            <person name="Jeon W."/>
            <person name="Priscilla L."/>
            <person name="Park G."/>
            <person name="Lee H."/>
            <person name="Lee N."/>
            <person name="Lee D."/>
            <person name="Kwon H."/>
            <person name="Ahn I."/>
            <person name="Lee C."/>
            <person name="Lee H."/>
            <person name="Ahn J."/>
        </authorList>
    </citation>
    <scope>NUCLEOTIDE SEQUENCE [LARGE SCALE GENOMIC DNA]</scope>
    <source>
        <strain evidence="2">ATCC BAA-797 / 42BKT</strain>
    </source>
</reference>